<name>A0AAD7DXW5_9AGAR</name>
<reference evidence="2" key="1">
    <citation type="submission" date="2023-03" db="EMBL/GenBank/DDBJ databases">
        <title>Massive genome expansion in bonnet fungi (Mycena s.s.) driven by repeated elements and novel gene families across ecological guilds.</title>
        <authorList>
            <consortium name="Lawrence Berkeley National Laboratory"/>
            <person name="Harder C.B."/>
            <person name="Miyauchi S."/>
            <person name="Viragh M."/>
            <person name="Kuo A."/>
            <person name="Thoen E."/>
            <person name="Andreopoulos B."/>
            <person name="Lu D."/>
            <person name="Skrede I."/>
            <person name="Drula E."/>
            <person name="Henrissat B."/>
            <person name="Morin E."/>
            <person name="Kohler A."/>
            <person name="Barry K."/>
            <person name="LaButti K."/>
            <person name="Morin E."/>
            <person name="Salamov A."/>
            <person name="Lipzen A."/>
            <person name="Mereny Z."/>
            <person name="Hegedus B."/>
            <person name="Baldrian P."/>
            <person name="Stursova M."/>
            <person name="Weitz H."/>
            <person name="Taylor A."/>
            <person name="Grigoriev I.V."/>
            <person name="Nagy L.G."/>
            <person name="Martin F."/>
            <person name="Kauserud H."/>
        </authorList>
    </citation>
    <scope>NUCLEOTIDE SEQUENCE</scope>
    <source>
        <strain evidence="2">CBHHK182m</strain>
    </source>
</reference>
<organism evidence="2 3">
    <name type="scientific">Mycena metata</name>
    <dbReference type="NCBI Taxonomy" id="1033252"/>
    <lineage>
        <taxon>Eukaryota</taxon>
        <taxon>Fungi</taxon>
        <taxon>Dikarya</taxon>
        <taxon>Basidiomycota</taxon>
        <taxon>Agaricomycotina</taxon>
        <taxon>Agaricomycetes</taxon>
        <taxon>Agaricomycetidae</taxon>
        <taxon>Agaricales</taxon>
        <taxon>Marasmiineae</taxon>
        <taxon>Mycenaceae</taxon>
        <taxon>Mycena</taxon>
    </lineage>
</organism>
<feature type="compositionally biased region" description="Low complexity" evidence="1">
    <location>
        <begin position="131"/>
        <end position="143"/>
    </location>
</feature>
<evidence type="ECO:0000313" key="3">
    <source>
        <dbReference type="Proteomes" id="UP001215598"/>
    </source>
</evidence>
<comment type="caution">
    <text evidence="2">The sequence shown here is derived from an EMBL/GenBank/DDBJ whole genome shotgun (WGS) entry which is preliminary data.</text>
</comment>
<dbReference type="Proteomes" id="UP001215598">
    <property type="component" value="Unassembled WGS sequence"/>
</dbReference>
<keyword evidence="3" id="KW-1185">Reference proteome</keyword>
<gene>
    <name evidence="2" type="ORF">B0H16DRAFT_752438</name>
</gene>
<feature type="compositionally biased region" description="Low complexity" evidence="1">
    <location>
        <begin position="99"/>
        <end position="119"/>
    </location>
</feature>
<feature type="region of interest" description="Disordered" evidence="1">
    <location>
        <begin position="243"/>
        <end position="278"/>
    </location>
</feature>
<sequence>MSCPYTFGDANTVAYGATRAALNAPMNQVAISADSKHAMTVFESGPRRARKPRIMVFAVGKTVLITADASPVMFRPHATGPSRASFVESKAGRGGGRLAAGARTGAGATRGTAGAAAEAGTGGPRRGAGAGAPRTGAGAMTGGAATATGAEAATIAGTETAATGTGAETVATGTGAGAWYTATGTGAGTGTAVRAGSARRVRTLRSSCAGSGECARFATSCWSRVSMRFMRVSSVLDGGAMGSLQAQRERGQVGARGQQEEEARRQEEGAQAAYSSAQ</sequence>
<dbReference type="EMBL" id="JARKIB010000526">
    <property type="protein sequence ID" value="KAJ7701679.1"/>
    <property type="molecule type" value="Genomic_DNA"/>
</dbReference>
<feature type="compositionally biased region" description="Basic and acidic residues" evidence="1">
    <location>
        <begin position="258"/>
        <end position="268"/>
    </location>
</feature>
<feature type="compositionally biased region" description="Low complexity" evidence="1">
    <location>
        <begin position="269"/>
        <end position="278"/>
    </location>
</feature>
<feature type="compositionally biased region" description="Gly residues" evidence="1">
    <location>
        <begin position="120"/>
        <end position="130"/>
    </location>
</feature>
<proteinExistence type="predicted"/>
<dbReference type="AlphaFoldDB" id="A0AAD7DXW5"/>
<evidence type="ECO:0000313" key="2">
    <source>
        <dbReference type="EMBL" id="KAJ7701679.1"/>
    </source>
</evidence>
<evidence type="ECO:0000256" key="1">
    <source>
        <dbReference type="SAM" id="MobiDB-lite"/>
    </source>
</evidence>
<accession>A0AAD7DXW5</accession>
<protein>
    <submittedName>
        <fullName evidence="2">Uncharacterized protein</fullName>
    </submittedName>
</protein>
<feature type="region of interest" description="Disordered" evidence="1">
    <location>
        <begin position="76"/>
        <end position="143"/>
    </location>
</feature>